<dbReference type="PANTHER" id="PTHR40624:SF1">
    <property type="entry name" value="BIOSYNTHESIS MONOOXYGENASE, PUTATIVE (AFU_ORTHOLOGUE AFUA_1G12025)-RELATED"/>
    <property type="match status" value="1"/>
</dbReference>
<evidence type="ECO:0000313" key="2">
    <source>
        <dbReference type="EMBL" id="KAF2251098.1"/>
    </source>
</evidence>
<dbReference type="OrthoDB" id="4520428at2759"/>
<feature type="region of interest" description="Disordered" evidence="1">
    <location>
        <begin position="73"/>
        <end position="92"/>
    </location>
</feature>
<proteinExistence type="predicted"/>
<reference evidence="2" key="1">
    <citation type="journal article" date="2020" name="Stud. Mycol.">
        <title>101 Dothideomycetes genomes: a test case for predicting lifestyles and emergence of pathogens.</title>
        <authorList>
            <person name="Haridas S."/>
            <person name="Albert R."/>
            <person name="Binder M."/>
            <person name="Bloem J."/>
            <person name="Labutti K."/>
            <person name="Salamov A."/>
            <person name="Andreopoulos B."/>
            <person name="Baker S."/>
            <person name="Barry K."/>
            <person name="Bills G."/>
            <person name="Bluhm B."/>
            <person name="Cannon C."/>
            <person name="Castanera R."/>
            <person name="Culley D."/>
            <person name="Daum C."/>
            <person name="Ezra D."/>
            <person name="Gonzalez J."/>
            <person name="Henrissat B."/>
            <person name="Kuo A."/>
            <person name="Liang C."/>
            <person name="Lipzen A."/>
            <person name="Lutzoni F."/>
            <person name="Magnuson J."/>
            <person name="Mondo S."/>
            <person name="Nolan M."/>
            <person name="Ohm R."/>
            <person name="Pangilinan J."/>
            <person name="Park H.-J."/>
            <person name="Ramirez L."/>
            <person name="Alfaro M."/>
            <person name="Sun H."/>
            <person name="Tritt A."/>
            <person name="Yoshinaga Y."/>
            <person name="Zwiers L.-H."/>
            <person name="Turgeon B."/>
            <person name="Goodwin S."/>
            <person name="Spatafora J."/>
            <person name="Crous P."/>
            <person name="Grigoriev I."/>
        </authorList>
    </citation>
    <scope>NUCLEOTIDE SEQUENCE</scope>
    <source>
        <strain evidence="2">CBS 122368</strain>
    </source>
</reference>
<protein>
    <recommendedName>
        <fullName evidence="4">ABM domain-containing protein</fullName>
    </recommendedName>
</protein>
<keyword evidence="3" id="KW-1185">Reference proteome</keyword>
<evidence type="ECO:0000313" key="3">
    <source>
        <dbReference type="Proteomes" id="UP000800094"/>
    </source>
</evidence>
<organism evidence="2 3">
    <name type="scientific">Trematosphaeria pertusa</name>
    <dbReference type="NCBI Taxonomy" id="390896"/>
    <lineage>
        <taxon>Eukaryota</taxon>
        <taxon>Fungi</taxon>
        <taxon>Dikarya</taxon>
        <taxon>Ascomycota</taxon>
        <taxon>Pezizomycotina</taxon>
        <taxon>Dothideomycetes</taxon>
        <taxon>Pleosporomycetidae</taxon>
        <taxon>Pleosporales</taxon>
        <taxon>Massarineae</taxon>
        <taxon>Trematosphaeriaceae</taxon>
        <taxon>Trematosphaeria</taxon>
    </lineage>
</organism>
<dbReference type="Gene3D" id="3.30.70.100">
    <property type="match status" value="1"/>
</dbReference>
<dbReference type="AlphaFoldDB" id="A0A6A6IM01"/>
<dbReference type="RefSeq" id="XP_033686102.1">
    <property type="nucleotide sequence ID" value="XM_033833109.1"/>
</dbReference>
<dbReference type="Proteomes" id="UP000800094">
    <property type="component" value="Unassembled WGS sequence"/>
</dbReference>
<gene>
    <name evidence="2" type="ORF">BU26DRAFT_563045</name>
</gene>
<dbReference type="PANTHER" id="PTHR40624">
    <property type="entry name" value="BIOSYNTHESIS MONOOXYGENASE, PUTATIVE (AFU_ORTHOLOGUE AFUA_1G12025)-RELATED"/>
    <property type="match status" value="1"/>
</dbReference>
<evidence type="ECO:0000256" key="1">
    <source>
        <dbReference type="SAM" id="MobiDB-lite"/>
    </source>
</evidence>
<accession>A0A6A6IM01</accession>
<name>A0A6A6IM01_9PLEO</name>
<dbReference type="EMBL" id="ML987193">
    <property type="protein sequence ID" value="KAF2251098.1"/>
    <property type="molecule type" value="Genomic_DNA"/>
</dbReference>
<evidence type="ECO:0008006" key="4">
    <source>
        <dbReference type="Google" id="ProtNLM"/>
    </source>
</evidence>
<sequence length="233" mass="25897">MAPIITTARIVCKSKEARVTVTEAFHKIIQFTQPHEPEVLRYMVTLPVEDTTGTVLYMIEECARRPLLSDHRPAHTEQIRISRRKRRPHTTGPVQDLIKLFTTGDVLAQPPEVHVCPIIASHNSSLVPRISSNPAIVLAHFGYEMQTREKALEGSKSIAEEMKKESGTKGFTVADDKEASCVRTMVVYESWEAAESVHKGKEANIERGGTSGQGAVRVRAVDGFLGREERGKL</sequence>
<dbReference type="GeneID" id="54586439"/>